<organism evidence="2 3">
    <name type="scientific">Bathymodiolus azoricus thioautotrophic gill symbiont</name>
    <dbReference type="NCBI Taxonomy" id="235205"/>
    <lineage>
        <taxon>Bacteria</taxon>
        <taxon>Pseudomonadati</taxon>
        <taxon>Pseudomonadota</taxon>
        <taxon>Gammaproteobacteria</taxon>
        <taxon>sulfur-oxidizing symbionts</taxon>
    </lineage>
</organism>
<name>A0A1H6KV65_9GAMM</name>
<evidence type="ECO:0000313" key="3">
    <source>
        <dbReference type="Proteomes" id="UP000198988"/>
    </source>
</evidence>
<accession>A0A1H6KV65</accession>
<keyword evidence="1" id="KW-1133">Transmembrane helix</keyword>
<protein>
    <submittedName>
        <fullName evidence="2">Uncharacterized protein</fullName>
    </submittedName>
</protein>
<gene>
    <name evidence="2" type="ORF">BAZSYMA_ACONTIG74634_1</name>
</gene>
<dbReference type="EMBL" id="CDSC02000214">
    <property type="protein sequence ID" value="SEH79816.1"/>
    <property type="molecule type" value="Genomic_DNA"/>
</dbReference>
<evidence type="ECO:0000256" key="1">
    <source>
        <dbReference type="SAM" id="Phobius"/>
    </source>
</evidence>
<reference evidence="3" key="1">
    <citation type="submission" date="2016-06" db="EMBL/GenBank/DDBJ databases">
        <authorList>
            <person name="Petersen J."/>
            <person name="Sayavedra L."/>
        </authorList>
    </citation>
    <scope>NUCLEOTIDE SEQUENCE [LARGE SCALE GENOMIC DNA]</scope>
    <source>
        <strain evidence="3">BazSymA</strain>
    </source>
</reference>
<sequence>MCKPSYFFIFFHKNLKTPLKSTLLAFIFLLFVTFYPFTTHWMQ</sequence>
<feature type="transmembrane region" description="Helical" evidence="1">
    <location>
        <begin position="21"/>
        <end position="38"/>
    </location>
</feature>
<keyword evidence="1" id="KW-0812">Transmembrane</keyword>
<keyword evidence="1" id="KW-0472">Membrane</keyword>
<evidence type="ECO:0000313" key="2">
    <source>
        <dbReference type="EMBL" id="SEH79816.1"/>
    </source>
</evidence>
<dbReference type="AlphaFoldDB" id="A0A1H6KV65"/>
<dbReference type="Proteomes" id="UP000198988">
    <property type="component" value="Unassembled WGS sequence"/>
</dbReference>
<proteinExistence type="predicted"/>